<proteinExistence type="predicted"/>
<dbReference type="AlphaFoldDB" id="A0A857JJR8"/>
<gene>
    <name evidence="2" type="ORF">FX988_01786</name>
</gene>
<dbReference type="Pfam" id="PF15956">
    <property type="entry name" value="DUF4760"/>
    <property type="match status" value="1"/>
</dbReference>
<dbReference type="EMBL" id="CP047656">
    <property type="protein sequence ID" value="QHJ11552.1"/>
    <property type="molecule type" value="Genomic_DNA"/>
</dbReference>
<accession>A0A857JJR8</accession>
<keyword evidence="1" id="KW-1133">Transmembrane helix</keyword>
<dbReference type="InterPro" id="IPR031876">
    <property type="entry name" value="DUF4760"/>
</dbReference>
<feature type="transmembrane region" description="Helical" evidence="1">
    <location>
        <begin position="6"/>
        <end position="28"/>
    </location>
</feature>
<evidence type="ECO:0000256" key="1">
    <source>
        <dbReference type="SAM" id="Phobius"/>
    </source>
</evidence>
<dbReference type="KEGG" id="pmes:FX988_01786"/>
<evidence type="ECO:0000313" key="2">
    <source>
        <dbReference type="EMBL" id="QHJ11552.1"/>
    </source>
</evidence>
<keyword evidence="1" id="KW-0472">Membrane</keyword>
<dbReference type="RefSeq" id="WP_160179275.1">
    <property type="nucleotide sequence ID" value="NZ_CP047656.1"/>
</dbReference>
<organism evidence="2 3">
    <name type="scientific">Paraglaciecola mesophila</name>
    <dbReference type="NCBI Taxonomy" id="197222"/>
    <lineage>
        <taxon>Bacteria</taxon>
        <taxon>Pseudomonadati</taxon>
        <taxon>Pseudomonadota</taxon>
        <taxon>Gammaproteobacteria</taxon>
        <taxon>Alteromonadales</taxon>
        <taxon>Alteromonadaceae</taxon>
        <taxon>Paraglaciecola</taxon>
    </lineage>
</organism>
<dbReference type="OrthoDB" id="9882547at2"/>
<sequence length="164" mass="19197">MSSDIAIFVSTGLATTVGTIAVIVNLHINRRNRRINNTLQLARDFDQDHTFVQARMYMWEKFLNLPNNHYNWEDLVNEIQLENKSEELAMITKDDLIALNRVAAFYKMIAGLVTNNEVDIPLLRSLFCYNYNRFWQPVRGKFEVYADESDKVLFVRIPELESAY</sequence>
<keyword evidence="3" id="KW-1185">Reference proteome</keyword>
<keyword evidence="1" id="KW-0812">Transmembrane</keyword>
<reference evidence="2 3" key="1">
    <citation type="submission" date="2019-12" db="EMBL/GenBank/DDBJ databases">
        <title>Genome sequencing and assembly of endphytes of Porphyra tenera.</title>
        <authorList>
            <person name="Park J.M."/>
            <person name="Shin R."/>
            <person name="Jo S.H."/>
        </authorList>
    </citation>
    <scope>NUCLEOTIDE SEQUENCE [LARGE SCALE GENOMIC DNA]</scope>
    <source>
        <strain evidence="2 3">GPM4</strain>
    </source>
</reference>
<name>A0A857JJR8_9ALTE</name>
<dbReference type="Proteomes" id="UP000464524">
    <property type="component" value="Chromosome"/>
</dbReference>
<evidence type="ECO:0000313" key="3">
    <source>
        <dbReference type="Proteomes" id="UP000464524"/>
    </source>
</evidence>
<protein>
    <recommendedName>
        <fullName evidence="4">DUF4760 domain-containing protein</fullName>
    </recommendedName>
</protein>
<evidence type="ECO:0008006" key="4">
    <source>
        <dbReference type="Google" id="ProtNLM"/>
    </source>
</evidence>